<dbReference type="PROSITE" id="PS50089">
    <property type="entry name" value="ZF_RING_2"/>
    <property type="match status" value="1"/>
</dbReference>
<feature type="region of interest" description="Disordered" evidence="2">
    <location>
        <begin position="1"/>
        <end position="48"/>
    </location>
</feature>
<keyword evidence="1" id="KW-0479">Metal-binding</keyword>
<dbReference type="EMBL" id="JACETU010000003">
    <property type="protein sequence ID" value="KAF7432860.1"/>
    <property type="molecule type" value="Genomic_DNA"/>
</dbReference>
<dbReference type="InterPro" id="IPR001841">
    <property type="entry name" value="Znf_RING"/>
</dbReference>
<feature type="compositionally biased region" description="Basic and acidic residues" evidence="2">
    <location>
        <begin position="141"/>
        <end position="153"/>
    </location>
</feature>
<dbReference type="PANTHER" id="PTHR13459">
    <property type="entry name" value="E3 UBIQUITIN-PROTEIN LIGASE RNF220 ISOFORM X1"/>
    <property type="match status" value="1"/>
</dbReference>
<dbReference type="Proteomes" id="UP000623687">
    <property type="component" value="Unassembled WGS sequence"/>
</dbReference>
<name>A0A8H6ZVW3_PLEOS</name>
<reference evidence="4" key="1">
    <citation type="submission" date="2019-07" db="EMBL/GenBank/DDBJ databases">
        <authorList>
            <person name="Palmer J.M."/>
        </authorList>
    </citation>
    <scope>NUCLEOTIDE SEQUENCE</scope>
    <source>
        <strain evidence="4">PC9</strain>
    </source>
</reference>
<dbReference type="GO" id="GO:0008270">
    <property type="term" value="F:zinc ion binding"/>
    <property type="evidence" value="ECO:0007669"/>
    <property type="project" value="UniProtKB-KW"/>
</dbReference>
<feature type="region of interest" description="Disordered" evidence="2">
    <location>
        <begin position="269"/>
        <end position="303"/>
    </location>
</feature>
<dbReference type="InterPro" id="IPR052443">
    <property type="entry name" value="E3_ubiq-ligase_RNF220-like"/>
</dbReference>
<proteinExistence type="predicted"/>
<feature type="region of interest" description="Disordered" evidence="2">
    <location>
        <begin position="194"/>
        <end position="213"/>
    </location>
</feature>
<keyword evidence="5" id="KW-1185">Reference proteome</keyword>
<dbReference type="GO" id="GO:0061630">
    <property type="term" value="F:ubiquitin protein ligase activity"/>
    <property type="evidence" value="ECO:0007669"/>
    <property type="project" value="TreeGrafter"/>
</dbReference>
<evidence type="ECO:0000256" key="1">
    <source>
        <dbReference type="PROSITE-ProRule" id="PRU00175"/>
    </source>
</evidence>
<dbReference type="Pfam" id="PF15926">
    <property type="entry name" value="RNF220"/>
    <property type="match status" value="1"/>
</dbReference>
<keyword evidence="1" id="KW-0863">Zinc-finger</keyword>
<feature type="region of interest" description="Disordered" evidence="2">
    <location>
        <begin position="130"/>
        <end position="153"/>
    </location>
</feature>
<organism evidence="4 5">
    <name type="scientific">Pleurotus ostreatus</name>
    <name type="common">Oyster mushroom</name>
    <name type="synonym">White-rot fungus</name>
    <dbReference type="NCBI Taxonomy" id="5322"/>
    <lineage>
        <taxon>Eukaryota</taxon>
        <taxon>Fungi</taxon>
        <taxon>Dikarya</taxon>
        <taxon>Basidiomycota</taxon>
        <taxon>Agaricomycotina</taxon>
        <taxon>Agaricomycetes</taxon>
        <taxon>Agaricomycetidae</taxon>
        <taxon>Agaricales</taxon>
        <taxon>Pleurotineae</taxon>
        <taxon>Pleurotaceae</taxon>
        <taxon>Pleurotus</taxon>
    </lineage>
</organism>
<comment type="caution">
    <text evidence="4">The sequence shown here is derived from an EMBL/GenBank/DDBJ whole genome shotgun (WGS) entry which is preliminary data.</text>
</comment>
<evidence type="ECO:0000313" key="4">
    <source>
        <dbReference type="EMBL" id="KAF7432860.1"/>
    </source>
</evidence>
<dbReference type="OrthoDB" id="6270329at2759"/>
<dbReference type="Pfam" id="PF13923">
    <property type="entry name" value="zf-C3HC4_2"/>
    <property type="match status" value="1"/>
</dbReference>
<dbReference type="InterPro" id="IPR013083">
    <property type="entry name" value="Znf_RING/FYVE/PHD"/>
</dbReference>
<keyword evidence="1" id="KW-0862">Zinc</keyword>
<dbReference type="PANTHER" id="PTHR13459:SF1">
    <property type="entry name" value="E3 UBIQUITIN-PROTEIN LIGASE RNF220 ISOFORM X1"/>
    <property type="match status" value="1"/>
</dbReference>
<evidence type="ECO:0000313" key="5">
    <source>
        <dbReference type="Proteomes" id="UP000623687"/>
    </source>
</evidence>
<dbReference type="Gene3D" id="3.30.40.10">
    <property type="entry name" value="Zinc/RING finger domain, C3HC4 (zinc finger)"/>
    <property type="match status" value="1"/>
</dbReference>
<feature type="compositionally biased region" description="Polar residues" evidence="2">
    <location>
        <begin position="289"/>
        <end position="303"/>
    </location>
</feature>
<sequence length="409" mass="45282">MAYSRLAKGKKRAIKEEEEESSTSPSLSSLSPEPTQRPVVKKPKRAETRKCPVCEEQIPVRLLAKHSELESERVEEIIKGIGSSKGEYHASQDGTRRSAARARKSMSAMNTRSSATADILEETSKAIQIIKRHRKRRHAKLRDMTREDEEGRTKVVQSSGIVCPVCAQAVPGDQDVVEAHVDACLASEARRIDVEQQDEAGPSHPTDWGGNHSRIGNVSGLRGAGFNIRNRTQEDVDDEVDIDGDDEAVFGTAQFTECDIMRIDAVRMEEEESGDEDVDIGGPGERQRSTSSMQAQEQATNTPEDGILVDVTEPNEVDHLITAARRGGHIQSLVTALERKIQQLESSQSTSSASLQCRICLDPYTEPTVSTGCWHTCCRECWLRCLGLTKLCPICKRITIATDLRRIYL</sequence>
<accession>A0A8H6ZVW3</accession>
<feature type="compositionally biased region" description="Basic residues" evidence="2">
    <location>
        <begin position="130"/>
        <end position="140"/>
    </location>
</feature>
<protein>
    <recommendedName>
        <fullName evidence="3">RING-type domain-containing protein</fullName>
    </recommendedName>
</protein>
<feature type="compositionally biased region" description="Basic and acidic residues" evidence="2">
    <location>
        <begin position="86"/>
        <end position="96"/>
    </location>
</feature>
<dbReference type="VEuPathDB" id="FungiDB:PC9H_004804"/>
<evidence type="ECO:0000259" key="3">
    <source>
        <dbReference type="PROSITE" id="PS50089"/>
    </source>
</evidence>
<dbReference type="InterPro" id="IPR031824">
    <property type="entry name" value="RNF220_mid"/>
</dbReference>
<feature type="region of interest" description="Disordered" evidence="2">
    <location>
        <begin position="85"/>
        <end position="113"/>
    </location>
</feature>
<dbReference type="GO" id="GO:0016567">
    <property type="term" value="P:protein ubiquitination"/>
    <property type="evidence" value="ECO:0007669"/>
    <property type="project" value="TreeGrafter"/>
</dbReference>
<feature type="domain" description="RING-type" evidence="3">
    <location>
        <begin position="357"/>
        <end position="396"/>
    </location>
</feature>
<feature type="compositionally biased region" description="Acidic residues" evidence="2">
    <location>
        <begin position="269"/>
        <end position="279"/>
    </location>
</feature>
<evidence type="ECO:0000256" key="2">
    <source>
        <dbReference type="SAM" id="MobiDB-lite"/>
    </source>
</evidence>
<dbReference type="SUPFAM" id="SSF57850">
    <property type="entry name" value="RING/U-box"/>
    <property type="match status" value="1"/>
</dbReference>
<gene>
    <name evidence="4" type="ORF">PC9H_004804</name>
</gene>
<dbReference type="AlphaFoldDB" id="A0A8H6ZVW3"/>
<feature type="compositionally biased region" description="Low complexity" evidence="2">
    <location>
        <begin position="22"/>
        <end position="34"/>
    </location>
</feature>
<dbReference type="GeneID" id="59374622"/>
<dbReference type="RefSeq" id="XP_036632887.1">
    <property type="nucleotide sequence ID" value="XM_036774385.1"/>
</dbReference>